<evidence type="ECO:0000313" key="3">
    <source>
        <dbReference type="Proteomes" id="UP000789901"/>
    </source>
</evidence>
<dbReference type="InterPro" id="IPR029071">
    <property type="entry name" value="Ubiquitin-like_domsf"/>
</dbReference>
<name>A0ABN7VXN3_GIGMA</name>
<comment type="caution">
    <text evidence="2">The sequence shown here is derived from an EMBL/GenBank/DDBJ whole genome shotgun (WGS) entry which is preliminary data.</text>
</comment>
<evidence type="ECO:0000313" key="2">
    <source>
        <dbReference type="EMBL" id="CAG8805509.1"/>
    </source>
</evidence>
<dbReference type="PANTHER" id="PTHR36649">
    <property type="entry name" value="UBIQUITIN-LIKE DOMAIN-CONTAINING PROTEIN"/>
    <property type="match status" value="1"/>
</dbReference>
<evidence type="ECO:0000259" key="1">
    <source>
        <dbReference type="PROSITE" id="PS50053"/>
    </source>
</evidence>
<dbReference type="Gene3D" id="3.10.20.90">
    <property type="entry name" value="Phosphatidylinositol 3-kinase Catalytic Subunit, Chain A, domain 1"/>
    <property type="match status" value="1"/>
</dbReference>
<accession>A0ABN7VXN3</accession>
<dbReference type="PROSITE" id="PS50053">
    <property type="entry name" value="UBIQUITIN_2"/>
    <property type="match status" value="1"/>
</dbReference>
<dbReference type="PROSITE" id="PS00299">
    <property type="entry name" value="UBIQUITIN_1"/>
    <property type="match status" value="1"/>
</dbReference>
<dbReference type="InterPro" id="IPR000626">
    <property type="entry name" value="Ubiquitin-like_dom"/>
</dbReference>
<keyword evidence="3" id="KW-1185">Reference proteome</keyword>
<dbReference type="PANTHER" id="PTHR36649:SF28">
    <property type="entry name" value="UBIQUITIN-LIKE DOMAIN-CONTAINING PROTEIN"/>
    <property type="match status" value="1"/>
</dbReference>
<protein>
    <submittedName>
        <fullName evidence="2">4153_t:CDS:1</fullName>
    </submittedName>
</protein>
<dbReference type="SMART" id="SM00213">
    <property type="entry name" value="UBQ"/>
    <property type="match status" value="1"/>
</dbReference>
<dbReference type="PRINTS" id="PR00348">
    <property type="entry name" value="UBIQUITIN"/>
</dbReference>
<dbReference type="EMBL" id="CAJVQB010025076">
    <property type="protein sequence ID" value="CAG8805509.1"/>
    <property type="molecule type" value="Genomic_DNA"/>
</dbReference>
<dbReference type="Pfam" id="PF00240">
    <property type="entry name" value="ubiquitin"/>
    <property type="match status" value="1"/>
</dbReference>
<proteinExistence type="predicted"/>
<dbReference type="Gene3D" id="3.90.175.10">
    <property type="entry name" value="Diphtheria Toxin, domain 1"/>
    <property type="match status" value="1"/>
</dbReference>
<reference evidence="2 3" key="1">
    <citation type="submission" date="2021-06" db="EMBL/GenBank/DDBJ databases">
        <authorList>
            <person name="Kallberg Y."/>
            <person name="Tangrot J."/>
            <person name="Rosling A."/>
        </authorList>
    </citation>
    <scope>NUCLEOTIDE SEQUENCE [LARGE SCALE GENOMIC DNA]</scope>
    <source>
        <strain evidence="2 3">120-4 pot B 10/14</strain>
    </source>
</reference>
<organism evidence="2 3">
    <name type="scientific">Gigaspora margarita</name>
    <dbReference type="NCBI Taxonomy" id="4874"/>
    <lineage>
        <taxon>Eukaryota</taxon>
        <taxon>Fungi</taxon>
        <taxon>Fungi incertae sedis</taxon>
        <taxon>Mucoromycota</taxon>
        <taxon>Glomeromycotina</taxon>
        <taxon>Glomeromycetes</taxon>
        <taxon>Diversisporales</taxon>
        <taxon>Gigasporaceae</taxon>
        <taxon>Gigaspora</taxon>
    </lineage>
</organism>
<gene>
    <name evidence="2" type="ORF">GMARGA_LOCUS24108</name>
</gene>
<dbReference type="SUPFAM" id="SSF56399">
    <property type="entry name" value="ADP-ribosylation"/>
    <property type="match status" value="1"/>
</dbReference>
<dbReference type="InterPro" id="IPR019956">
    <property type="entry name" value="Ubiquitin_dom"/>
</dbReference>
<sequence>MSAYDINLINAAFTALMGTHKFVSEQEFLNKQTCGEMDYISYGQVDLHSFHQINLVGDNLNARSHNFVSKQEFINNQAYVETDYTTYGQVDLQSFHQINLVGDNLSVKPHKLVSEQEFLNKQTCGETNYTTYGQVDLQSFHQNNQVGDNLNARTYNLVSEQEFLNNQARGEIDYTTYGQVDLQYQINPIDNNLSCRAHNFASGQEFLNRHVHGETGYTTYEQVDLQSFHQTDMVVSEQEFFNKHTHGETDYTTYGQVDLQSFHQINMVSDNLSARTHNFISEQEFHNKQARGEADYTTYGQVDLQSFHQINPVDNNQNVKTHKIVSEQEFLNNQARGETDYTTYGQVGLQSFHQINPVDNNLNVKPHKIVSEQEFLNKQAHGKTDYTAYGQVDLQSFHNLSTVDNNRQVDMYSSHRLGFIHSNITSKQLIDEKTNSNSWNGTINMDLCTCRLFVKTLTGKIITLECEENDSIDTVKQKIQDKENIPKNQQRLIFDGMSLEDNKTISEYCIRNESTLHLVLHFSGSSSKCIISCLNVNDFLDSRFDYDFTKKKDIGKIFIRGSIQYKRPYGWKRFALKVAGKYDNGDDKWLGKGKNSWPVSYHGTAKHNARSIAEDGYDLSKGKRFAYGRGIYSTPDIHIAEKYAEKFEYEGNIYVMVFQNRVNPANLQKVPVKKGEYWVSEKGEDIRPYGICFKRK</sequence>
<dbReference type="InterPro" id="IPR019954">
    <property type="entry name" value="Ubiquitin_CS"/>
</dbReference>
<dbReference type="Proteomes" id="UP000789901">
    <property type="component" value="Unassembled WGS sequence"/>
</dbReference>
<dbReference type="SUPFAM" id="SSF54236">
    <property type="entry name" value="Ubiquitin-like"/>
    <property type="match status" value="1"/>
</dbReference>
<feature type="domain" description="Ubiquitin-like" evidence="1">
    <location>
        <begin position="450"/>
        <end position="525"/>
    </location>
</feature>